<accession>A0A6J2K7D6</accession>
<evidence type="ECO:0000259" key="5">
    <source>
        <dbReference type="SMART" id="SM00198"/>
    </source>
</evidence>
<dbReference type="RefSeq" id="XP_028036194.1">
    <property type="nucleotide sequence ID" value="XM_028180393.1"/>
</dbReference>
<dbReference type="PRINTS" id="PR00837">
    <property type="entry name" value="V5TPXLIKE"/>
</dbReference>
<evidence type="ECO:0000256" key="4">
    <source>
        <dbReference type="SAM" id="SignalP"/>
    </source>
</evidence>
<dbReference type="InterPro" id="IPR001283">
    <property type="entry name" value="CRISP-related"/>
</dbReference>
<dbReference type="InterPro" id="IPR014044">
    <property type="entry name" value="CAP_dom"/>
</dbReference>
<dbReference type="PRINTS" id="PR00838">
    <property type="entry name" value="V5ALLERGEN"/>
</dbReference>
<name>A0A6J2K7D6_BOMMA</name>
<feature type="signal peptide" evidence="4">
    <location>
        <begin position="1"/>
        <end position="24"/>
    </location>
</feature>
<sequence>MSMMKLLRFNNILLYLSLVASVRGISYCGARMCGQTNVHTFCQYPEGPSSKCMGYIETPLTKEERARLLARLNRRRSEAAIRRVPGTVPAGDMLKLRWVEELAREAQRWADQCRPPRTPEERDVCRDLYSTSVGQCVASVVGEAPGLHVESMVDLWYMQGRYYRGNITYYIPPQSTGGFYGDFAQILWSKTYMVGCGRSRFLSQVKGRFRTVERLVCNFAPRGPAPARPLWSPAAPGTACPPRSQRDRTLTALCNYQPQVIESSHIDKLMPINEQIIQTTLLEIEGNETLNYFGSLDEIYLTKLAVITMKDVMTTLRYNSLQKRDVAETVLIEDAKAELQIHNNISNFKEISESKLGKETTIKISKKVSLIGRPRTYNIEELNDVSEQQTDNVDAVDDVYDIGEDLYGNYEQNEKSNKSKLHEQEDKTDTNVELPNRNDSIVTENELSNAEKIEFPSTENDSSNVTATMDTVTKEMRASVNMSSDEEIKSIVNGSLKDNVDDYLSDPETVQELQKALEQMERSLAPKSALHEKVRREIRNKPTGSNKEANRESPAGQEAADKGPMINMILRYMPYLKQYENSLTGSSTRAGNSVVSYAVVVFMLIL</sequence>
<evidence type="ECO:0000256" key="2">
    <source>
        <dbReference type="ARBA" id="ARBA00022525"/>
    </source>
</evidence>
<dbReference type="GO" id="GO:0005576">
    <property type="term" value="C:extracellular region"/>
    <property type="evidence" value="ECO:0007669"/>
    <property type="project" value="UniProtKB-SubCell"/>
</dbReference>
<dbReference type="GeneID" id="114247425"/>
<dbReference type="SUPFAM" id="SSF55797">
    <property type="entry name" value="PR-1-like"/>
    <property type="match status" value="1"/>
</dbReference>
<dbReference type="PANTHER" id="PTHR10334">
    <property type="entry name" value="CYSTEINE-RICH SECRETORY PROTEIN-RELATED"/>
    <property type="match status" value="1"/>
</dbReference>
<evidence type="ECO:0000313" key="7">
    <source>
        <dbReference type="RefSeq" id="XP_028036194.1"/>
    </source>
</evidence>
<feature type="chain" id="PRO_5026999472" evidence="4">
    <location>
        <begin position="25"/>
        <end position="606"/>
    </location>
</feature>
<dbReference type="Gene3D" id="3.40.33.10">
    <property type="entry name" value="CAP"/>
    <property type="match status" value="1"/>
</dbReference>
<feature type="region of interest" description="Disordered" evidence="3">
    <location>
        <begin position="413"/>
        <end position="432"/>
    </location>
</feature>
<dbReference type="InterPro" id="IPR035940">
    <property type="entry name" value="CAP_sf"/>
</dbReference>
<evidence type="ECO:0000256" key="1">
    <source>
        <dbReference type="ARBA" id="ARBA00004613"/>
    </source>
</evidence>
<proteinExistence type="predicted"/>
<protein>
    <submittedName>
        <fullName evidence="7">Uncharacterized protein LOC114247425</fullName>
    </submittedName>
</protein>
<feature type="region of interest" description="Disordered" evidence="3">
    <location>
        <begin position="526"/>
        <end position="561"/>
    </location>
</feature>
<dbReference type="Pfam" id="PF00188">
    <property type="entry name" value="CAP"/>
    <property type="match status" value="1"/>
</dbReference>
<evidence type="ECO:0000313" key="6">
    <source>
        <dbReference type="Proteomes" id="UP000504629"/>
    </source>
</evidence>
<dbReference type="CDD" id="cd05380">
    <property type="entry name" value="CAP_euk"/>
    <property type="match status" value="1"/>
</dbReference>
<comment type="subcellular location">
    <subcellularLocation>
        <location evidence="1">Secreted</location>
    </subcellularLocation>
</comment>
<feature type="domain" description="SCP" evidence="5">
    <location>
        <begin position="63"/>
        <end position="227"/>
    </location>
</feature>
<keyword evidence="6" id="KW-1185">Reference proteome</keyword>
<reference evidence="7" key="1">
    <citation type="submission" date="2025-08" db="UniProtKB">
        <authorList>
            <consortium name="RefSeq"/>
        </authorList>
    </citation>
    <scope>IDENTIFICATION</scope>
    <source>
        <tissue evidence="7">Silk gland</tissue>
    </source>
</reference>
<feature type="compositionally biased region" description="Basic and acidic residues" evidence="3">
    <location>
        <begin position="529"/>
        <end position="540"/>
    </location>
</feature>
<dbReference type="InterPro" id="IPR002413">
    <property type="entry name" value="V5_allergen-like"/>
</dbReference>
<organism evidence="6 7">
    <name type="scientific">Bombyx mandarina</name>
    <name type="common">Wild silk moth</name>
    <name type="synonym">Wild silkworm</name>
    <dbReference type="NCBI Taxonomy" id="7092"/>
    <lineage>
        <taxon>Eukaryota</taxon>
        <taxon>Metazoa</taxon>
        <taxon>Ecdysozoa</taxon>
        <taxon>Arthropoda</taxon>
        <taxon>Hexapoda</taxon>
        <taxon>Insecta</taxon>
        <taxon>Pterygota</taxon>
        <taxon>Neoptera</taxon>
        <taxon>Endopterygota</taxon>
        <taxon>Lepidoptera</taxon>
        <taxon>Glossata</taxon>
        <taxon>Ditrysia</taxon>
        <taxon>Bombycoidea</taxon>
        <taxon>Bombycidae</taxon>
        <taxon>Bombycinae</taxon>
        <taxon>Bombyx</taxon>
    </lineage>
</organism>
<dbReference type="AlphaFoldDB" id="A0A6J2K7D6"/>
<keyword evidence="4" id="KW-0732">Signal</keyword>
<dbReference type="Proteomes" id="UP000504629">
    <property type="component" value="Unplaced"/>
</dbReference>
<keyword evidence="2" id="KW-0964">Secreted</keyword>
<dbReference type="OrthoDB" id="737510at2759"/>
<dbReference type="SMART" id="SM00198">
    <property type="entry name" value="SCP"/>
    <property type="match status" value="1"/>
</dbReference>
<dbReference type="KEGG" id="bman:114247425"/>
<evidence type="ECO:0000256" key="3">
    <source>
        <dbReference type="SAM" id="MobiDB-lite"/>
    </source>
</evidence>
<feature type="compositionally biased region" description="Basic and acidic residues" evidence="3">
    <location>
        <begin position="413"/>
        <end position="430"/>
    </location>
</feature>
<gene>
    <name evidence="7" type="primary">LOC114247425</name>
</gene>